<keyword evidence="2" id="KW-1185">Reference proteome</keyword>
<protein>
    <recommendedName>
        <fullName evidence="3">UspA domain-containing protein</fullName>
    </recommendedName>
</protein>
<evidence type="ECO:0000313" key="1">
    <source>
        <dbReference type="EMBL" id="CAB1130143.1"/>
    </source>
</evidence>
<accession>A0A6F8ZKD2</accession>
<dbReference type="KEGG" id="hfv:R50_2651"/>
<dbReference type="EMBL" id="LR778114">
    <property type="protein sequence ID" value="CAB1130143.1"/>
    <property type="molecule type" value="Genomic_DNA"/>
</dbReference>
<sequence>MGACSGGCSCPWTPGRPPRQRWPALRVLPASGCTVYLVHALGLCPLLGQADRIPLDWDGLYRAQVRAAGALLERYRLRFVRRGFRVEAALLPGAVLPAVTAYARRIRADVAVIGSPPGRRRPPWWPGLAQRLAARMPCAVLLAAPRPPGYVVGLPETADPARS</sequence>
<dbReference type="CDD" id="cd00293">
    <property type="entry name" value="USP-like"/>
    <property type="match status" value="1"/>
</dbReference>
<gene>
    <name evidence="1" type="ORF">R50_2651</name>
</gene>
<dbReference type="AlphaFoldDB" id="A0A6F8ZKD2"/>
<dbReference type="SUPFAM" id="SSF52402">
    <property type="entry name" value="Adenine nucleotide alpha hydrolases-like"/>
    <property type="match status" value="1"/>
</dbReference>
<evidence type="ECO:0008006" key="3">
    <source>
        <dbReference type="Google" id="ProtNLM"/>
    </source>
</evidence>
<dbReference type="Proteomes" id="UP000503399">
    <property type="component" value="Chromosome"/>
</dbReference>
<organism evidence="1 2">
    <name type="scientific">Candidatus Hydrogenisulfobacillus filiaventi</name>
    <dbReference type="NCBI Taxonomy" id="2707344"/>
    <lineage>
        <taxon>Bacteria</taxon>
        <taxon>Bacillati</taxon>
        <taxon>Bacillota</taxon>
        <taxon>Clostridia</taxon>
        <taxon>Eubacteriales</taxon>
        <taxon>Clostridiales Family XVII. Incertae Sedis</taxon>
        <taxon>Candidatus Hydrogenisulfobacillus</taxon>
    </lineage>
</organism>
<name>A0A6F8ZKD2_9FIRM</name>
<reference evidence="1 2" key="1">
    <citation type="submission" date="2020-02" db="EMBL/GenBank/DDBJ databases">
        <authorList>
            <person name="Hogendoorn C."/>
        </authorList>
    </citation>
    <scope>NUCLEOTIDE SEQUENCE [LARGE SCALE GENOMIC DNA]</scope>
    <source>
        <strain evidence="1">R501</strain>
    </source>
</reference>
<evidence type="ECO:0000313" key="2">
    <source>
        <dbReference type="Proteomes" id="UP000503399"/>
    </source>
</evidence>
<proteinExistence type="predicted"/>
<dbReference type="Gene3D" id="3.40.50.12370">
    <property type="match status" value="1"/>
</dbReference>